<sequence>MSDEFKHDLERAMLAWLLRELDPAPDDPDRPVAVVFWGSHGFLEAACDTCGPEWPETTITYRTAGGDLGDYVVDRDFGDFVSELAETDGKDES</sequence>
<gene>
    <name evidence="1" type="ORF">DF196_06705</name>
</gene>
<dbReference type="AlphaFoldDB" id="A0A2U2N942"/>
<keyword evidence="2" id="KW-1185">Reference proteome</keyword>
<dbReference type="Proteomes" id="UP000245876">
    <property type="component" value="Unassembled WGS sequence"/>
</dbReference>
<reference evidence="1 2" key="1">
    <citation type="journal article" date="2018" name="Int. J. Syst. Evol. Microbiol.">
        <title>Bifidobacterium callitrichidarum sp. nov. from the faeces of the emperor tamarin (Saguinus imperator).</title>
        <authorList>
            <person name="Modesto M."/>
            <person name="Michelini S."/>
            <person name="Sansosti M.C."/>
            <person name="De Filippo C."/>
            <person name="Cavalieri D."/>
            <person name="Qvirist L."/>
            <person name="Andlid T."/>
            <person name="Spiezio C."/>
            <person name="Sandri C."/>
            <person name="Pascarelli S."/>
            <person name="Sgorbati B."/>
            <person name="Mattarelli P."/>
        </authorList>
    </citation>
    <scope>NUCLEOTIDE SEQUENCE [LARGE SCALE GENOMIC DNA]</scope>
    <source>
        <strain evidence="1 2">TRI 5</strain>
    </source>
</reference>
<organism evidence="1 2">
    <name type="scientific">Bifidobacterium callitrichidarum</name>
    <dbReference type="NCBI Taxonomy" id="2052941"/>
    <lineage>
        <taxon>Bacteria</taxon>
        <taxon>Bacillati</taxon>
        <taxon>Actinomycetota</taxon>
        <taxon>Actinomycetes</taxon>
        <taxon>Bifidobacteriales</taxon>
        <taxon>Bifidobacteriaceae</taxon>
        <taxon>Bifidobacterium</taxon>
    </lineage>
</organism>
<comment type="caution">
    <text evidence="1">The sequence shown here is derived from an EMBL/GenBank/DDBJ whole genome shotgun (WGS) entry which is preliminary data.</text>
</comment>
<accession>A0A2U2N942</accession>
<proteinExistence type="predicted"/>
<evidence type="ECO:0000313" key="2">
    <source>
        <dbReference type="Proteomes" id="UP000245876"/>
    </source>
</evidence>
<evidence type="ECO:0000313" key="1">
    <source>
        <dbReference type="EMBL" id="PWG65617.1"/>
    </source>
</evidence>
<protein>
    <submittedName>
        <fullName evidence="1">Uncharacterized protein</fullName>
    </submittedName>
</protein>
<dbReference type="EMBL" id="QFFM01000012">
    <property type="protein sequence ID" value="PWG65617.1"/>
    <property type="molecule type" value="Genomic_DNA"/>
</dbReference>
<name>A0A2U2N942_9BIFI</name>
<dbReference type="RefSeq" id="WP_109057086.1">
    <property type="nucleotide sequence ID" value="NZ_QFFM01000012.1"/>
</dbReference>